<organism evidence="1">
    <name type="scientific">Rhipicephalus appendiculatus</name>
    <name type="common">Brown ear tick</name>
    <dbReference type="NCBI Taxonomy" id="34631"/>
    <lineage>
        <taxon>Eukaryota</taxon>
        <taxon>Metazoa</taxon>
        <taxon>Ecdysozoa</taxon>
        <taxon>Arthropoda</taxon>
        <taxon>Chelicerata</taxon>
        <taxon>Arachnida</taxon>
        <taxon>Acari</taxon>
        <taxon>Parasitiformes</taxon>
        <taxon>Ixodida</taxon>
        <taxon>Ixodoidea</taxon>
        <taxon>Ixodidae</taxon>
        <taxon>Rhipicephalinae</taxon>
        <taxon>Rhipicephalus</taxon>
        <taxon>Rhipicephalus</taxon>
    </lineage>
</organism>
<protein>
    <submittedName>
        <fullName evidence="1">Uncharacterized protein</fullName>
    </submittedName>
</protein>
<dbReference type="EMBL" id="GEDV01011865">
    <property type="protein sequence ID" value="JAP76692.1"/>
    <property type="molecule type" value="Transcribed_RNA"/>
</dbReference>
<name>A0A131YDW9_RHIAP</name>
<reference evidence="1" key="1">
    <citation type="journal article" date="2016" name="Ticks Tick Borne Dis.">
        <title>De novo assembly and annotation of the salivary gland transcriptome of Rhipicephalus appendiculatus male and female ticks during blood feeding.</title>
        <authorList>
            <person name="de Castro M.H."/>
            <person name="de Klerk D."/>
            <person name="Pienaar R."/>
            <person name="Latif A.A."/>
            <person name="Rees D.J."/>
            <person name="Mans B.J."/>
        </authorList>
    </citation>
    <scope>NUCLEOTIDE SEQUENCE</scope>
    <source>
        <tissue evidence="1">Salivary glands</tissue>
    </source>
</reference>
<proteinExistence type="predicted"/>
<accession>A0A131YDW9</accession>
<sequence length="156" mass="17688">MLKAIHLYINIVSFRGQLPRYLCNTCRCFLQHSSNDAPESSRDEMAALVTLQAVWQAETCLKDMDTGGNARGISRTRKTNIKMTKKVWQSTVTISHVPAFQLCHERHEQKPFFESAFPLPAPTAVPQLCEPILTRRVLANVMESRTLMSAQVHSFL</sequence>
<evidence type="ECO:0000313" key="1">
    <source>
        <dbReference type="EMBL" id="JAP76692.1"/>
    </source>
</evidence>
<dbReference type="AlphaFoldDB" id="A0A131YDW9"/>